<evidence type="ECO:0000313" key="4">
    <source>
        <dbReference type="Proteomes" id="UP000473681"/>
    </source>
</evidence>
<reference evidence="4 5" key="1">
    <citation type="submission" date="2019-04" db="EMBL/GenBank/DDBJ databases">
        <title>Genome sequencing of Clostridium botulinum Groups I-IV and Clostridium butyricum.</title>
        <authorList>
            <person name="Brunt J."/>
            <person name="Van Vliet A.H.M."/>
            <person name="Stringer S.C."/>
            <person name="Carter A.T."/>
            <person name="Peck M.W."/>
        </authorList>
    </citation>
    <scope>NUCLEOTIDE SEQUENCE [LARGE SCALE GENOMIC DNA]</scope>
    <source>
        <strain evidence="2 5">1605</strain>
        <strain evidence="3 4">CB-K-33E</strain>
    </source>
</reference>
<keyword evidence="1" id="KW-1133">Transmembrane helix</keyword>
<evidence type="ECO:0000313" key="3">
    <source>
        <dbReference type="EMBL" id="NFN35943.1"/>
    </source>
</evidence>
<keyword evidence="1" id="KW-0472">Membrane</keyword>
<evidence type="ECO:0000313" key="5">
    <source>
        <dbReference type="Proteomes" id="UP000476820"/>
    </source>
</evidence>
<dbReference type="AlphaFoldDB" id="A0A0L9Y4T5"/>
<evidence type="ECO:0000256" key="1">
    <source>
        <dbReference type="SAM" id="Phobius"/>
    </source>
</evidence>
<name>A0A0L9Y4T5_CLOBO</name>
<gene>
    <name evidence="2" type="ORF">FC774_04160</name>
    <name evidence="3" type="ORF">FDB51_12580</name>
</gene>
<accession>A0A0L9Y4T5</accession>
<dbReference type="OrthoDB" id="1944189at2"/>
<comment type="caution">
    <text evidence="2">The sequence shown here is derived from an EMBL/GenBank/DDBJ whole genome shotgun (WGS) entry which is preliminary data.</text>
</comment>
<dbReference type="RefSeq" id="WP_053342774.1">
    <property type="nucleotide sequence ID" value="NZ_JACBDB010000009.1"/>
</dbReference>
<dbReference type="Proteomes" id="UP000473681">
    <property type="component" value="Unassembled WGS sequence"/>
</dbReference>
<organism evidence="2 5">
    <name type="scientific">Clostridium botulinum</name>
    <dbReference type="NCBI Taxonomy" id="1491"/>
    <lineage>
        <taxon>Bacteria</taxon>
        <taxon>Bacillati</taxon>
        <taxon>Bacillota</taxon>
        <taxon>Clostridia</taxon>
        <taxon>Eubacteriales</taxon>
        <taxon>Clostridiaceae</taxon>
        <taxon>Clostridium</taxon>
    </lineage>
</organism>
<proteinExistence type="predicted"/>
<keyword evidence="1" id="KW-0812">Transmembrane</keyword>
<protein>
    <submittedName>
        <fullName evidence="2">Uncharacterized protein</fullName>
    </submittedName>
</protein>
<dbReference type="EMBL" id="SWVK01000017">
    <property type="protein sequence ID" value="NFN35943.1"/>
    <property type="molecule type" value="Genomic_DNA"/>
</dbReference>
<dbReference type="Proteomes" id="UP000476820">
    <property type="component" value="Unassembled WGS sequence"/>
</dbReference>
<feature type="transmembrane region" description="Helical" evidence="1">
    <location>
        <begin position="5"/>
        <end position="23"/>
    </location>
</feature>
<evidence type="ECO:0000313" key="2">
    <source>
        <dbReference type="EMBL" id="NFF87089.1"/>
    </source>
</evidence>
<sequence>MKKRYFIVLSIIILSIILIYYFYPRKTTIGTILYTNCNLETIDKLYIRGVNSGNEQNFKSKAEINEILSYISNTEIIRYFGDTSKNRTKGSFEICLYENSDDILFIYTLGKEYLIIWYKDNSSKTYKVIDDSFDRDYMNKVLS</sequence>
<dbReference type="EMBL" id="SWOV01000007">
    <property type="protein sequence ID" value="NFF87089.1"/>
    <property type="molecule type" value="Genomic_DNA"/>
</dbReference>